<keyword evidence="3" id="KW-0813">Transport</keyword>
<comment type="similarity">
    <text evidence="2">Belongs to the bacterial solute-binding protein 1 family.</text>
</comment>
<evidence type="ECO:0000256" key="3">
    <source>
        <dbReference type="ARBA" id="ARBA00022448"/>
    </source>
</evidence>
<evidence type="ECO:0000256" key="4">
    <source>
        <dbReference type="ARBA" id="ARBA00022729"/>
    </source>
</evidence>
<proteinExistence type="inferred from homology"/>
<dbReference type="GO" id="GO:0030313">
    <property type="term" value="C:cell envelope"/>
    <property type="evidence" value="ECO:0007669"/>
    <property type="project" value="UniProtKB-SubCell"/>
</dbReference>
<dbReference type="AlphaFoldDB" id="A0A2X3MMJ3"/>
<accession>A0A2X3MMJ3</accession>
<protein>
    <submittedName>
        <fullName evidence="5">Glycerol-3-phosphate transporter subunit periplasmic-binding component of ABC superfamily</fullName>
    </submittedName>
</protein>
<dbReference type="Pfam" id="PF13416">
    <property type="entry name" value="SBP_bac_8"/>
    <property type="match status" value="1"/>
</dbReference>
<evidence type="ECO:0000256" key="1">
    <source>
        <dbReference type="ARBA" id="ARBA00004196"/>
    </source>
</evidence>
<comment type="subcellular location">
    <subcellularLocation>
        <location evidence="1">Cell envelope</location>
    </subcellularLocation>
</comment>
<dbReference type="PANTHER" id="PTHR43649:SF31">
    <property type="entry name" value="SN-GLYCEROL-3-PHOSPHATE-BINDING PERIPLASMIC PROTEIN UGPB"/>
    <property type="match status" value="1"/>
</dbReference>
<keyword evidence="4" id="KW-0732">Signal</keyword>
<evidence type="ECO:0000313" key="6">
    <source>
        <dbReference type="Proteomes" id="UP000249818"/>
    </source>
</evidence>
<evidence type="ECO:0000313" key="5">
    <source>
        <dbReference type="EMBL" id="SQD93345.1"/>
    </source>
</evidence>
<sequence>MQVKEKEGTMKRLALIAGLLVLMVAGLAQAKTTVEFWHAMSGSRLKVLEKIVSDFNAAHPDVEVRAVFTGTYEETLTRFIAGYRTGTAPHLVQVYEVGTQTMIDSGAIIPVYQIPEMLGETWDWAQYVRPIVLYYSVDGDLWPYPFSSSTFMLYYNKDHLRQAGLDPNKPPTTWAEVEEYGEQLIQAGVVTNVLSFGWPDCIFEQELALHNYLYADNENGRADLSTRVTWPDAFSVKLFETWTRLSQKGIFLYGGPEYDANAAFTAGKISMLLQSTSSLDGILKTALGKFEVGTSFLPRFADEPSGNSVIGGSSLWVRKGQSEAELRAVWEFLKYLSQTDVAIYWHKGTGYFPTTNAALKQLMDEGWFVESPNHLTAFLQILSGRQDTAAALGARLGPFPEIRDYIRTAIEKACAGTLSPEEALAEAAAKANRALEEYRSLIK</sequence>
<dbReference type="EMBL" id="LS483254">
    <property type="protein sequence ID" value="SQD93345.1"/>
    <property type="molecule type" value="Genomic_DNA"/>
</dbReference>
<name>A0A2X3MMJ3_9BACT</name>
<evidence type="ECO:0000256" key="2">
    <source>
        <dbReference type="ARBA" id="ARBA00008520"/>
    </source>
</evidence>
<dbReference type="PANTHER" id="PTHR43649">
    <property type="entry name" value="ARABINOSE-BINDING PROTEIN-RELATED"/>
    <property type="match status" value="1"/>
</dbReference>
<dbReference type="CDD" id="cd14748">
    <property type="entry name" value="PBP2_UgpB"/>
    <property type="match status" value="1"/>
</dbReference>
<dbReference type="InterPro" id="IPR050490">
    <property type="entry name" value="Bact_solute-bd_prot1"/>
</dbReference>
<dbReference type="SUPFAM" id="SSF53850">
    <property type="entry name" value="Periplasmic binding protein-like II"/>
    <property type="match status" value="1"/>
</dbReference>
<dbReference type="Gene3D" id="3.40.190.10">
    <property type="entry name" value="Periplasmic binding protein-like II"/>
    <property type="match status" value="2"/>
</dbReference>
<dbReference type="Proteomes" id="UP000249818">
    <property type="component" value="Chromosome BARAN1"/>
</dbReference>
<reference evidence="6" key="1">
    <citation type="submission" date="2018-05" db="EMBL/GenBank/DDBJ databases">
        <authorList>
            <person name="Hao L."/>
        </authorList>
    </citation>
    <scope>NUCLEOTIDE SEQUENCE [LARGE SCALE GENOMIC DNA]</scope>
</reference>
<gene>
    <name evidence="5" type="primary">ugpB</name>
    <name evidence="5" type="ORF">BARAN1_1323</name>
</gene>
<dbReference type="KEGG" id="bana:BARAN1_1323"/>
<dbReference type="InterPro" id="IPR006059">
    <property type="entry name" value="SBP"/>
</dbReference>
<keyword evidence="6" id="KW-1185">Reference proteome</keyword>
<organism evidence="5 6">
    <name type="scientific">Candidatus Bipolaricaulis anaerobius</name>
    <dbReference type="NCBI Taxonomy" id="2026885"/>
    <lineage>
        <taxon>Bacteria</taxon>
        <taxon>Candidatus Bipolaricaulota</taxon>
        <taxon>Candidatus Bipolaricaulia</taxon>
        <taxon>Candidatus Bipolaricaulales</taxon>
        <taxon>Candidatus Bipolaricaulaceae</taxon>
        <taxon>Candidatus Bipolaricaulis</taxon>
    </lineage>
</organism>